<evidence type="ECO:0000313" key="3">
    <source>
        <dbReference type="Proteomes" id="UP000515153"/>
    </source>
</evidence>
<feature type="compositionally biased region" description="Basic and acidic residues" evidence="1">
    <location>
        <begin position="311"/>
        <end position="323"/>
    </location>
</feature>
<keyword evidence="3" id="KW-1185">Reference proteome</keyword>
<evidence type="ECO:0000256" key="2">
    <source>
        <dbReference type="SAM" id="Phobius"/>
    </source>
</evidence>
<keyword evidence="2" id="KW-0812">Transmembrane</keyword>
<feature type="transmembrane region" description="Helical" evidence="2">
    <location>
        <begin position="7"/>
        <end position="27"/>
    </location>
</feature>
<feature type="region of interest" description="Disordered" evidence="1">
    <location>
        <begin position="302"/>
        <end position="325"/>
    </location>
</feature>
<reference evidence="4" key="3">
    <citation type="submission" date="2025-08" db="UniProtKB">
        <authorList>
            <consortium name="RefSeq"/>
        </authorList>
    </citation>
    <scope>IDENTIFICATION</scope>
    <source>
        <strain evidence="4">NI907</strain>
    </source>
</reference>
<name>A0A6P8B4U4_PYRGI</name>
<feature type="compositionally biased region" description="Basic and acidic residues" evidence="1">
    <location>
        <begin position="700"/>
        <end position="716"/>
    </location>
</feature>
<evidence type="ECO:0000256" key="1">
    <source>
        <dbReference type="SAM" id="MobiDB-lite"/>
    </source>
</evidence>
<sequence length="903" mass="100679">MQVESEGNLIVMAAITGYTLHLFASLFQKPQSPATTTPTSTAVPILTSPSPIFERNNNTQKNFHATHNPPSFLTLILPTFLPFFITLMLFVWHGRENIMSGKEKAERKKKKKKSQRGTIQATVDHDIVPPPRDDHPSGSILISGNDSKNDKMPKNPNRCSETGKLKPSIPIPNPFPVPWLPIFIPPLDAADAVADNRQGSTDPAANHHRPSATILRLLSKTHYFIPQLDEQMVGPSAVRQSLADWELALRTSGVGGTALPRPLPIMSSMMRDAFVYCDSCELTWLVGQDDCHVSGNNRVRHPLHDAYGGPDRLERKSRSRQPDKPLGSIVVHVAAGLPGRPPKASKNSAPTEVKARTVIWFGKDSQYNLVDSFNILNVDSSKEIADMVAATQALELIATEVLPDRRVMLSQHRADMRATTIKKKDMDNERRYAEGRRNEAMERIRRVVLKTMDRVRMADAKMFDVERKQFDDLVREMLYPHDLLKEPNLRRPITKKNIEVTLAAIERRVKLTKPLFSSSEWDIILDHFLPRFQILCKRFDTYHDGLIKAAVEQLRKMACDILLQNGMKLAEIDNWCKLNGDGPGMNLRDLVALCMTFKSDPADEDNKDKSDVQNELAHDEALVVTMLTCAVRESLGPMAWENHSRYEVVQEFMEKSKDNHTSIPHIATCFMRDIWLTPIKQDGMATKGDERGGDGGGDEGLDKKATPTRSSDKKPVEAGPGAQTAPSAGQTFMSQLRKRVAALTMSSLSSPPPEDQIKEAKHTCSTSPRAEKPVVVEESENDGGDPQPGRGRAKTPTPRTPALKIIMVTDSQDIVDSICKHQDDWTIHFKPGGDGEKRLESIPQVTNRRGELMGTTLDWLRLWASVANLSVLHNVEVCWYAVPRAMNAEAVALLATESKEGKV</sequence>
<keyword evidence="2" id="KW-1133">Transmembrane helix</keyword>
<reference evidence="3 4" key="1">
    <citation type="journal article" date="2019" name="Mol. Biol. Evol.">
        <title>Blast fungal genomes show frequent chromosomal changes, gene gains and losses, and effector gene turnover.</title>
        <authorList>
            <person name="Gomez Luciano L.B."/>
            <person name="Jason Tsai I."/>
            <person name="Chuma I."/>
            <person name="Tosa Y."/>
            <person name="Chen Y.H."/>
            <person name="Li J.Y."/>
            <person name="Li M.Y."/>
            <person name="Jade Lu M.Y."/>
            <person name="Nakayashiki H."/>
            <person name="Li W.H."/>
        </authorList>
    </citation>
    <scope>NUCLEOTIDE SEQUENCE [LARGE SCALE GENOMIC DNA]</scope>
    <source>
        <strain evidence="3 4">NI907</strain>
    </source>
</reference>
<dbReference type="KEGG" id="pgri:PgNI_06238"/>
<dbReference type="Proteomes" id="UP000515153">
    <property type="component" value="Chromosome I"/>
</dbReference>
<organism evidence="3 4">
    <name type="scientific">Pyricularia grisea</name>
    <name type="common">Crabgrass-specific blast fungus</name>
    <name type="synonym">Magnaporthe grisea</name>
    <dbReference type="NCBI Taxonomy" id="148305"/>
    <lineage>
        <taxon>Eukaryota</taxon>
        <taxon>Fungi</taxon>
        <taxon>Dikarya</taxon>
        <taxon>Ascomycota</taxon>
        <taxon>Pezizomycotina</taxon>
        <taxon>Sordariomycetes</taxon>
        <taxon>Sordariomycetidae</taxon>
        <taxon>Magnaporthales</taxon>
        <taxon>Pyriculariaceae</taxon>
        <taxon>Pyricularia</taxon>
    </lineage>
</organism>
<feature type="region of interest" description="Disordered" evidence="1">
    <location>
        <begin position="101"/>
        <end position="167"/>
    </location>
</feature>
<feature type="transmembrane region" description="Helical" evidence="2">
    <location>
        <begin position="72"/>
        <end position="92"/>
    </location>
</feature>
<keyword evidence="2" id="KW-0472">Membrane</keyword>
<reference evidence="4" key="2">
    <citation type="submission" date="2019-10" db="EMBL/GenBank/DDBJ databases">
        <authorList>
            <consortium name="NCBI Genome Project"/>
        </authorList>
    </citation>
    <scope>NUCLEOTIDE SEQUENCE</scope>
    <source>
        <strain evidence="4">NI907</strain>
    </source>
</reference>
<dbReference type="AlphaFoldDB" id="A0A6P8B4U4"/>
<feature type="region of interest" description="Disordered" evidence="1">
    <location>
        <begin position="683"/>
        <end position="730"/>
    </location>
</feature>
<feature type="region of interest" description="Disordered" evidence="1">
    <location>
        <begin position="745"/>
        <end position="798"/>
    </location>
</feature>
<accession>A0A6P8B4U4</accession>
<proteinExistence type="predicted"/>
<dbReference type="GeneID" id="41961173"/>
<feature type="compositionally biased region" description="Basic and acidic residues" evidence="1">
    <location>
        <begin position="123"/>
        <end position="136"/>
    </location>
</feature>
<evidence type="ECO:0000313" key="4">
    <source>
        <dbReference type="RefSeq" id="XP_030982178.1"/>
    </source>
</evidence>
<gene>
    <name evidence="4" type="ORF">PgNI_06238</name>
</gene>
<dbReference type="RefSeq" id="XP_030982178.1">
    <property type="nucleotide sequence ID" value="XM_031126264.1"/>
</dbReference>
<protein>
    <submittedName>
        <fullName evidence="4">Uncharacterized protein</fullName>
    </submittedName>
</protein>